<evidence type="ECO:0000256" key="1">
    <source>
        <dbReference type="SAM" id="Coils"/>
    </source>
</evidence>
<evidence type="ECO:0000313" key="4">
    <source>
        <dbReference type="Proteomes" id="UP000659654"/>
    </source>
</evidence>
<dbReference type="OrthoDB" id="5877319at2759"/>
<gene>
    <name evidence="3" type="ORF">BXYJ_LOCUS4928</name>
</gene>
<name>A0A811KP07_BURXY</name>
<dbReference type="Proteomes" id="UP000659654">
    <property type="component" value="Unassembled WGS sequence"/>
</dbReference>
<dbReference type="Gene3D" id="2.130.10.10">
    <property type="entry name" value="YVTN repeat-like/Quinoprotein amine dehydrogenase"/>
    <property type="match status" value="1"/>
</dbReference>
<feature type="coiled-coil region" evidence="1">
    <location>
        <begin position="914"/>
        <end position="1076"/>
    </location>
</feature>
<dbReference type="EMBL" id="CAJFCV020000002">
    <property type="protein sequence ID" value="CAG9100603.1"/>
    <property type="molecule type" value="Genomic_DNA"/>
</dbReference>
<organism evidence="3 4">
    <name type="scientific">Bursaphelenchus xylophilus</name>
    <name type="common">Pinewood nematode worm</name>
    <name type="synonym">Aphelenchoides xylophilus</name>
    <dbReference type="NCBI Taxonomy" id="6326"/>
    <lineage>
        <taxon>Eukaryota</taxon>
        <taxon>Metazoa</taxon>
        <taxon>Ecdysozoa</taxon>
        <taxon>Nematoda</taxon>
        <taxon>Chromadorea</taxon>
        <taxon>Rhabditida</taxon>
        <taxon>Tylenchina</taxon>
        <taxon>Tylenchomorpha</taxon>
        <taxon>Aphelenchoidea</taxon>
        <taxon>Aphelenchoididae</taxon>
        <taxon>Bursaphelenchus</taxon>
    </lineage>
</organism>
<dbReference type="InterPro" id="IPR015943">
    <property type="entry name" value="WD40/YVTN_repeat-like_dom_sf"/>
</dbReference>
<reference evidence="3" key="1">
    <citation type="submission" date="2020-09" db="EMBL/GenBank/DDBJ databases">
        <authorList>
            <person name="Kikuchi T."/>
        </authorList>
    </citation>
    <scope>NUCLEOTIDE SEQUENCE</scope>
    <source>
        <strain evidence="3">Ka4C1</strain>
    </source>
</reference>
<protein>
    <submittedName>
        <fullName evidence="3">(pine wood nematode) hypothetical protein</fullName>
    </submittedName>
</protein>
<dbReference type="Proteomes" id="UP000582659">
    <property type="component" value="Unassembled WGS sequence"/>
</dbReference>
<dbReference type="AlphaFoldDB" id="A0A811KP07"/>
<accession>A0A811KP07</accession>
<sequence>MKTLAVTSLSTDNLHFQANKRKFSLSRSTESLKSGTLKKLPPLKLKQPNDKSEAAKPPLDPKSRFRSITRTVFTGRHRSSSDDTSSDEGEPVYALRTRHPAIGELVFQLRRYSDAWFRRPKRRKSSSTPVTMRISKETDPAAVDVEDALNRAQPTFNPQVGFELEKTIFLEKDKLLLTSGRFLCQLDLANCADEQTFIDMNGRVTAVALNENNDMLVVVVDFRRGATLFIKSLKDFHVTKKAFIVGLAASQVLITPDSKKIVLLEVDNNMSVARITAYTVEDGKIFAEVKCELKSKSKKFEVSLCPADEDVVCLLTDQCVNLYRIIPGQLLIFSTVQAETFNCHAWADDVTLAFGSSQGKLLLYRESIALEAIDLGKMHGKLILDAQKADKGAVIKMDSSDAGLVVCVEIGVIFIFPPRSDDENFNRWTNSRAIVVDSIYTNSPCLQCSLDSTGQQLFYVDAESLWYCNVQYVEAVCRDGMRLILAQHSKPVKSISSDFEGSKEVMTLDESGLVIITSGLTKKLLATHLDREIINGVILKGGNKVLIMTPLKLQVYWVLCRALVEEKVVMETKESHRFLALSQNARATKLAVLTTDTMYVLDICTFQKTCYVIVGSKENVVALRWSADDKTIACLSNSDTVCLIDVIEGRLLWTIDFKLRFFVDLSCRAETVYVMGNKFMMSRLENGKELESTNVHQEGISLKASSTSLLSTDTVHFVTSSGGNVNRVSIDDPDQTYLINCPDKNAITTLFHDPNEDQLFVGFEDGRVVCFKVMTAEEKDNDQTIYSNDYVLCAVSKLQQYETEIKNLKVQCNLIRAQSAGVLDEYKHTKEGEILDLKTELETTLQAMREKMKRAEEKYEAIEASKEESFARMKKEMDEQVETQKQYYEKLVSDQIKSSLEKDEFNQQRLEGVEEDFKEKLAEMKGTFKEEEKRWHKIEAGLQQDIKHLKHEKHKLEKTVEALMVKRSDEKKAYEKSLAKMKQKAQDESKENVNQIKQLKAYLLREKEAREKADSQTADVRTELANVQEELDKAREEIDSMLRTMNEENQRNLESIKKLEERNKEFEVLRQKQRLITSELDKERTLRHAHQRRLKHFEMLIDEMSEHIYDSRKLEQSVLGLLAFFNSVPKSGQMLTAEQIDNIGKTQTAKTRKVVQLGTSRHKAH</sequence>
<comment type="caution">
    <text evidence="3">The sequence shown here is derived from an EMBL/GenBank/DDBJ whole genome shotgun (WGS) entry which is preliminary data.</text>
</comment>
<dbReference type="SUPFAM" id="SSF50978">
    <property type="entry name" value="WD40 repeat-like"/>
    <property type="match status" value="1"/>
</dbReference>
<evidence type="ECO:0000256" key="2">
    <source>
        <dbReference type="SAM" id="MobiDB-lite"/>
    </source>
</evidence>
<dbReference type="PANTHER" id="PTHR32215:SF0">
    <property type="entry name" value="CILIA- AND FLAGELLA-ASSOCIATED PROTEIN 57"/>
    <property type="match status" value="1"/>
</dbReference>
<proteinExistence type="predicted"/>
<keyword evidence="4" id="KW-1185">Reference proteome</keyword>
<dbReference type="PANTHER" id="PTHR32215">
    <property type="entry name" value="CILIA- AND FLAGELLA-ASSOCIATED PROTEIN 57"/>
    <property type="match status" value="1"/>
</dbReference>
<dbReference type="EMBL" id="CAJFDI010000002">
    <property type="protein sequence ID" value="CAD5217224.1"/>
    <property type="molecule type" value="Genomic_DNA"/>
</dbReference>
<feature type="compositionally biased region" description="Basic and acidic residues" evidence="2">
    <location>
        <begin position="47"/>
        <end position="63"/>
    </location>
</feature>
<dbReference type="InterPro" id="IPR036322">
    <property type="entry name" value="WD40_repeat_dom_sf"/>
</dbReference>
<dbReference type="SUPFAM" id="SSF82171">
    <property type="entry name" value="DPP6 N-terminal domain-like"/>
    <property type="match status" value="1"/>
</dbReference>
<evidence type="ECO:0000313" key="3">
    <source>
        <dbReference type="EMBL" id="CAD5217224.1"/>
    </source>
</evidence>
<feature type="region of interest" description="Disordered" evidence="2">
    <location>
        <begin position="27"/>
        <end position="91"/>
    </location>
</feature>
<feature type="compositionally biased region" description="Low complexity" evidence="2">
    <location>
        <begin position="37"/>
        <end position="46"/>
    </location>
</feature>
<dbReference type="InterPro" id="IPR052993">
    <property type="entry name" value="CFA-57"/>
</dbReference>
<feature type="coiled-coil region" evidence="1">
    <location>
        <begin position="791"/>
        <end position="872"/>
    </location>
</feature>
<keyword evidence="1" id="KW-0175">Coiled coil</keyword>